<dbReference type="SUPFAM" id="SSF54593">
    <property type="entry name" value="Glyoxalase/Bleomycin resistance protein/Dihydroxybiphenyl dioxygenase"/>
    <property type="match status" value="1"/>
</dbReference>
<dbReference type="RefSeq" id="WP_146515832.1">
    <property type="nucleotide sequence ID" value="NZ_SJPI01000002.1"/>
</dbReference>
<organism evidence="2 3">
    <name type="scientific">Rubripirellula amarantea</name>
    <dbReference type="NCBI Taxonomy" id="2527999"/>
    <lineage>
        <taxon>Bacteria</taxon>
        <taxon>Pseudomonadati</taxon>
        <taxon>Planctomycetota</taxon>
        <taxon>Planctomycetia</taxon>
        <taxon>Pirellulales</taxon>
        <taxon>Pirellulaceae</taxon>
        <taxon>Rubripirellula</taxon>
    </lineage>
</organism>
<dbReference type="Proteomes" id="UP000316598">
    <property type="component" value="Unassembled WGS sequence"/>
</dbReference>
<evidence type="ECO:0000313" key="2">
    <source>
        <dbReference type="EMBL" id="TWT50638.1"/>
    </source>
</evidence>
<dbReference type="Pfam" id="PF06983">
    <property type="entry name" value="3-dmu-9_3-mt"/>
    <property type="match status" value="1"/>
</dbReference>
<name>A0A5C5WIR7_9BACT</name>
<dbReference type="AlphaFoldDB" id="A0A5C5WIR7"/>
<reference evidence="2 3" key="1">
    <citation type="submission" date="2019-02" db="EMBL/GenBank/DDBJ databases">
        <title>Deep-cultivation of Planctomycetes and their phenomic and genomic characterization uncovers novel biology.</title>
        <authorList>
            <person name="Wiegand S."/>
            <person name="Jogler M."/>
            <person name="Boedeker C."/>
            <person name="Pinto D."/>
            <person name="Vollmers J."/>
            <person name="Rivas-Marin E."/>
            <person name="Kohn T."/>
            <person name="Peeters S.H."/>
            <person name="Heuer A."/>
            <person name="Rast P."/>
            <person name="Oberbeckmann S."/>
            <person name="Bunk B."/>
            <person name="Jeske O."/>
            <person name="Meyerdierks A."/>
            <person name="Storesund J.E."/>
            <person name="Kallscheuer N."/>
            <person name="Luecker S."/>
            <person name="Lage O.M."/>
            <person name="Pohl T."/>
            <person name="Merkel B.J."/>
            <person name="Hornburger P."/>
            <person name="Mueller R.-W."/>
            <person name="Bruemmer F."/>
            <person name="Labrenz M."/>
            <person name="Spormann A.M."/>
            <person name="Op Den Camp H."/>
            <person name="Overmann J."/>
            <person name="Amann R."/>
            <person name="Jetten M.S.M."/>
            <person name="Mascher T."/>
            <person name="Medema M.H."/>
            <person name="Devos D.P."/>
            <person name="Kaster A.-K."/>
            <person name="Ovreas L."/>
            <person name="Rohde M."/>
            <person name="Galperin M.Y."/>
            <person name="Jogler C."/>
        </authorList>
    </citation>
    <scope>NUCLEOTIDE SEQUENCE [LARGE SCALE GENOMIC DNA]</scope>
    <source>
        <strain evidence="2 3">Pla22</strain>
    </source>
</reference>
<evidence type="ECO:0000259" key="1">
    <source>
        <dbReference type="Pfam" id="PF06983"/>
    </source>
</evidence>
<protein>
    <recommendedName>
        <fullName evidence="1">PhnB-like domain-containing protein</fullName>
    </recommendedName>
</protein>
<feature type="domain" description="PhnB-like" evidence="1">
    <location>
        <begin position="3"/>
        <end position="133"/>
    </location>
</feature>
<dbReference type="PANTHER" id="PTHR33990:SF1">
    <property type="entry name" value="PROTEIN YJDN"/>
    <property type="match status" value="1"/>
</dbReference>
<dbReference type="Gene3D" id="3.10.180.10">
    <property type="entry name" value="2,3-Dihydroxybiphenyl 1,2-Dioxygenase, domain 1"/>
    <property type="match status" value="1"/>
</dbReference>
<dbReference type="CDD" id="cd06588">
    <property type="entry name" value="PhnB_like"/>
    <property type="match status" value="1"/>
</dbReference>
<dbReference type="EMBL" id="SJPI01000002">
    <property type="protein sequence ID" value="TWT50638.1"/>
    <property type="molecule type" value="Genomic_DNA"/>
</dbReference>
<dbReference type="OrthoDB" id="9806473at2"/>
<keyword evidence="3" id="KW-1185">Reference proteome</keyword>
<dbReference type="InterPro" id="IPR028973">
    <property type="entry name" value="PhnB-like"/>
</dbReference>
<accession>A0A5C5WIR7</accession>
<comment type="caution">
    <text evidence="2">The sequence shown here is derived from an EMBL/GenBank/DDBJ whole genome shotgun (WGS) entry which is preliminary data.</text>
</comment>
<evidence type="ECO:0000313" key="3">
    <source>
        <dbReference type="Proteomes" id="UP000316598"/>
    </source>
</evidence>
<dbReference type="InterPro" id="IPR029068">
    <property type="entry name" value="Glyas_Bleomycin-R_OHBP_Dase"/>
</dbReference>
<proteinExistence type="predicted"/>
<gene>
    <name evidence="2" type="ORF">Pla22_33810</name>
</gene>
<sequence>MPVITTLGFNGRTEEAIKFYRDAVDAEIVFMMRFRDSPDQSHTKFGMEEMIFHATFVIEGTTFMASDVGYTDGGASAEFSGFSLAIGFDSLERARRAFDNLADQGQTVIPLAESAFTSWYGIVIDRFGLSWKINVTQDPAS</sequence>
<dbReference type="PANTHER" id="PTHR33990">
    <property type="entry name" value="PROTEIN YJDN-RELATED"/>
    <property type="match status" value="1"/>
</dbReference>